<feature type="domain" description="Aminomethyltransferase C-terminal" evidence="2">
    <location>
        <begin position="9"/>
        <end position="88"/>
    </location>
</feature>
<dbReference type="PANTHER" id="PTHR43757:SF2">
    <property type="entry name" value="AMINOMETHYLTRANSFERASE, MITOCHONDRIAL"/>
    <property type="match status" value="1"/>
</dbReference>
<evidence type="ECO:0000313" key="3">
    <source>
        <dbReference type="WBParaSite" id="ECPE_0000894001-mRNA-1"/>
    </source>
</evidence>
<evidence type="ECO:0000256" key="1">
    <source>
        <dbReference type="SAM" id="MobiDB-lite"/>
    </source>
</evidence>
<dbReference type="Gene3D" id="2.40.30.110">
    <property type="entry name" value="Aminomethyltransferase beta-barrel domains"/>
    <property type="match status" value="1"/>
</dbReference>
<accession>A0A183APM7</accession>
<reference evidence="3" key="1">
    <citation type="submission" date="2016-06" db="UniProtKB">
        <authorList>
            <consortium name="WormBaseParasite"/>
        </authorList>
    </citation>
    <scope>IDENTIFICATION</scope>
</reference>
<dbReference type="InterPro" id="IPR029043">
    <property type="entry name" value="GcvT/YgfZ_C"/>
</dbReference>
<dbReference type="PANTHER" id="PTHR43757">
    <property type="entry name" value="AMINOMETHYLTRANSFERASE"/>
    <property type="match status" value="1"/>
</dbReference>
<dbReference type="SUPFAM" id="SSF101790">
    <property type="entry name" value="Aminomethyltransferase beta-barrel domain"/>
    <property type="match status" value="1"/>
</dbReference>
<dbReference type="AlphaFoldDB" id="A0A183APM7"/>
<organism evidence="3">
    <name type="scientific">Echinostoma caproni</name>
    <dbReference type="NCBI Taxonomy" id="27848"/>
    <lineage>
        <taxon>Eukaryota</taxon>
        <taxon>Metazoa</taxon>
        <taxon>Spiralia</taxon>
        <taxon>Lophotrochozoa</taxon>
        <taxon>Platyhelminthes</taxon>
        <taxon>Trematoda</taxon>
        <taxon>Digenea</taxon>
        <taxon>Plagiorchiida</taxon>
        <taxon>Echinostomata</taxon>
        <taxon>Echinostomatoidea</taxon>
        <taxon>Echinostomatidae</taxon>
        <taxon>Echinostoma</taxon>
    </lineage>
</organism>
<dbReference type="GO" id="GO:0005739">
    <property type="term" value="C:mitochondrion"/>
    <property type="evidence" value="ECO:0007669"/>
    <property type="project" value="TreeGrafter"/>
</dbReference>
<dbReference type="InterPro" id="IPR028896">
    <property type="entry name" value="GcvT/YgfZ/DmdA"/>
</dbReference>
<feature type="region of interest" description="Disordered" evidence="1">
    <location>
        <begin position="1"/>
        <end position="25"/>
    </location>
</feature>
<protein>
    <submittedName>
        <fullName evidence="3">GCV_T_C domain-containing protein</fullName>
    </submittedName>
</protein>
<dbReference type="WBParaSite" id="ECPE_0000894001-mRNA-1">
    <property type="protein sequence ID" value="ECPE_0000894001-mRNA-1"/>
    <property type="gene ID" value="ECPE_0000894001"/>
</dbReference>
<evidence type="ECO:0000259" key="2">
    <source>
        <dbReference type="Pfam" id="PF08669"/>
    </source>
</evidence>
<dbReference type="Pfam" id="PF08669">
    <property type="entry name" value="GCV_T_C"/>
    <property type="match status" value="1"/>
</dbReference>
<sequence length="99" mass="10504">LTNKASVKKKRVGLSGPSGPQARPGSKILCDASQEAVGEVTSGCLSPTLGHNIAMAYVRSDLASPGQNLQVEIRGKLFPYSVTALPFVPSHYVRRPKSK</sequence>
<name>A0A183APM7_9TREM</name>
<proteinExistence type="predicted"/>
<dbReference type="InterPro" id="IPR013977">
    <property type="entry name" value="GcvT_C"/>
</dbReference>
<feature type="compositionally biased region" description="Basic residues" evidence="1">
    <location>
        <begin position="1"/>
        <end position="12"/>
    </location>
</feature>